<organism evidence="1 2">
    <name type="scientific">Rickettsia tamurae subsp. buchneri</name>
    <dbReference type="NCBI Taxonomy" id="1462938"/>
    <lineage>
        <taxon>Bacteria</taxon>
        <taxon>Pseudomonadati</taxon>
        <taxon>Pseudomonadota</taxon>
        <taxon>Alphaproteobacteria</taxon>
        <taxon>Rickettsiales</taxon>
        <taxon>Rickettsiaceae</taxon>
        <taxon>Rickettsieae</taxon>
        <taxon>Rickettsia</taxon>
        <taxon>spotted fever group</taxon>
    </lineage>
</organism>
<proteinExistence type="predicted"/>
<dbReference type="EMBL" id="JFKF01000065">
    <property type="protein sequence ID" value="KDO03084.1"/>
    <property type="molecule type" value="Genomic_DNA"/>
</dbReference>
<comment type="caution">
    <text evidence="1">The sequence shown here is derived from an EMBL/GenBank/DDBJ whole genome shotgun (WGS) entry which is preliminary data.</text>
</comment>
<reference evidence="1 2" key="1">
    <citation type="submission" date="2014-02" db="EMBL/GenBank/DDBJ databases">
        <title>Draft genome sequence of Rickettsia buchneri sp. nov. ISO7T.</title>
        <authorList>
            <person name="Felsheim R.F."/>
            <person name="Kurtti T.J."/>
            <person name="Munderloh U.G."/>
        </authorList>
    </citation>
    <scope>NUCLEOTIDE SEQUENCE [LARGE SCALE GENOMIC DNA]</scope>
    <source>
        <strain evidence="1 2">ISO7</strain>
    </source>
</reference>
<dbReference type="Proteomes" id="UP000027161">
    <property type="component" value="Unassembled WGS sequence"/>
</dbReference>
<keyword evidence="2" id="KW-1185">Reference proteome</keyword>
<sequence length="133" mass="15525">MLDWSKMTKTHQQQETEKSVLEILEPVKLINEYEQKYAPIINQSNKAIVTLGPNKEDLNILTKFFKDKQLAVKSDDFGNFEFIGTSGHDEKIDIFNVPANKNQPNLMIYNSNYLNNNHSFAQSILNTFFYKRF</sequence>
<name>A0A8E0WM58_9RICK</name>
<accession>A0A8E0WM58</accession>
<dbReference type="AlphaFoldDB" id="A0A8E0WM58"/>
<dbReference type="RefSeq" id="WP_037214057.1">
    <property type="nucleotide sequence ID" value="NZ_JFKF01000065.1"/>
</dbReference>
<evidence type="ECO:0000313" key="1">
    <source>
        <dbReference type="EMBL" id="KDO03084.1"/>
    </source>
</evidence>
<gene>
    <name evidence="1" type="ORF">REISMN_03610</name>
</gene>
<protein>
    <submittedName>
        <fullName evidence="1">Uncharacterized protein</fullName>
    </submittedName>
</protein>
<evidence type="ECO:0000313" key="2">
    <source>
        <dbReference type="Proteomes" id="UP000027161"/>
    </source>
</evidence>